<dbReference type="Proteomes" id="UP000031518">
    <property type="component" value="Unassembled WGS sequence"/>
</dbReference>
<dbReference type="PANTHER" id="PTHR12526:SF630">
    <property type="entry name" value="GLYCOSYLTRANSFERASE"/>
    <property type="match status" value="1"/>
</dbReference>
<dbReference type="EMBL" id="CBXV010000008">
    <property type="protein sequence ID" value="CDM66263.1"/>
    <property type="molecule type" value="Genomic_DNA"/>
</dbReference>
<dbReference type="AlphaFoldDB" id="A0A0B6WYB6"/>
<evidence type="ECO:0000313" key="1">
    <source>
        <dbReference type="EMBL" id="CDM66263.1"/>
    </source>
</evidence>
<accession>A0A0B6WYB6</accession>
<organism evidence="1 2">
    <name type="scientific">Pyrinomonas methylaliphatogenes</name>
    <dbReference type="NCBI Taxonomy" id="454194"/>
    <lineage>
        <taxon>Bacteria</taxon>
        <taxon>Pseudomonadati</taxon>
        <taxon>Acidobacteriota</taxon>
        <taxon>Blastocatellia</taxon>
        <taxon>Blastocatellales</taxon>
        <taxon>Pyrinomonadaceae</taxon>
        <taxon>Pyrinomonas</taxon>
    </lineage>
</organism>
<keyword evidence="1" id="KW-0808">Transferase</keyword>
<evidence type="ECO:0000313" key="2">
    <source>
        <dbReference type="Proteomes" id="UP000031518"/>
    </source>
</evidence>
<dbReference type="Pfam" id="PF13692">
    <property type="entry name" value="Glyco_trans_1_4"/>
    <property type="match status" value="1"/>
</dbReference>
<reference evidence="1 2" key="1">
    <citation type="submission" date="2013-12" db="EMBL/GenBank/DDBJ databases">
        <authorList>
            <person name="Stott M."/>
        </authorList>
    </citation>
    <scope>NUCLEOTIDE SEQUENCE [LARGE SCALE GENOMIC DNA]</scope>
    <source>
        <strain evidence="1 2">K22</strain>
    </source>
</reference>
<dbReference type="STRING" id="454194.PYK22_02283"/>
<dbReference type="PANTHER" id="PTHR12526">
    <property type="entry name" value="GLYCOSYLTRANSFERASE"/>
    <property type="match status" value="1"/>
</dbReference>
<sequence>MRSVTESSRRVFIYLETMPQKQGSGASLRFYSNIQAYLDLGFEVELIHIASAADESIPSDDLRPISWVRVPRENGRYSLLGRLMFRVGFPYRSAMRHYFPYHDTVAREFAARYRLHPEAIHQFEGESLANIIPWVYRRARVVWSLHDLPSAVVKATAKIACEIDRRPLSVAEKRELRFSKRAERLMARRAPLILCISAYDRDLLRSEIPSCRVEYLPMSIPGDGGDRKVGNWMQDGRLHLLHLGRLSHLPSYRSLEFLFENVFPLLPPQVLDRIAVHVVGKIDDDERSRRVLALASAYKNVSFIGFVEDITPYYKACDLQLVASTDAAGLRTRIIESFAYGLPVLSTSIGARGIAGLQPNEHLLIADDAEQFVAQLSRLLHSPNILDELSRKGRDFYVTHQSRAVVASTLAGCLSRYFGIRTNSALKTCPHKG</sequence>
<dbReference type="Gene3D" id="3.40.50.2000">
    <property type="entry name" value="Glycogen Phosphorylase B"/>
    <property type="match status" value="1"/>
</dbReference>
<dbReference type="OrthoDB" id="9807209at2"/>
<proteinExistence type="predicted"/>
<gene>
    <name evidence="1" type="ORF">PYK22_02283</name>
</gene>
<reference evidence="1 2" key="2">
    <citation type="submission" date="2015-01" db="EMBL/GenBank/DDBJ databases">
        <title>Complete genome sequence of Pyrinomonas methylaliphatogenes type strain K22T.</title>
        <authorList>
            <person name="Lee K.C.Y."/>
            <person name="Power J.F."/>
            <person name="Dunfield P.F."/>
            <person name="Morgan X.C."/>
            <person name="Huttenhower C."/>
            <person name="Stott M.B."/>
        </authorList>
    </citation>
    <scope>NUCLEOTIDE SEQUENCE [LARGE SCALE GENOMIC DNA]</scope>
    <source>
        <strain evidence="1 2">K22</strain>
    </source>
</reference>
<name>A0A0B6WYB6_9BACT</name>
<keyword evidence="2" id="KW-1185">Reference proteome</keyword>
<protein>
    <submittedName>
        <fullName evidence="1">Glycosyltransferase</fullName>
    </submittedName>
</protein>
<dbReference type="GO" id="GO:0016740">
    <property type="term" value="F:transferase activity"/>
    <property type="evidence" value="ECO:0007669"/>
    <property type="project" value="UniProtKB-KW"/>
</dbReference>
<dbReference type="RefSeq" id="WP_083437801.1">
    <property type="nucleotide sequence ID" value="NZ_CBXV010000008.1"/>
</dbReference>
<dbReference type="SUPFAM" id="SSF53756">
    <property type="entry name" value="UDP-Glycosyltransferase/glycogen phosphorylase"/>
    <property type="match status" value="1"/>
</dbReference>